<proteinExistence type="predicted"/>
<evidence type="ECO:0000313" key="3">
    <source>
        <dbReference type="Proteomes" id="UP001155901"/>
    </source>
</evidence>
<evidence type="ECO:0008006" key="5">
    <source>
        <dbReference type="Google" id="ProtNLM"/>
    </source>
</evidence>
<dbReference type="EMBL" id="JALJZU010000002">
    <property type="protein sequence ID" value="MCP2007440.1"/>
    <property type="molecule type" value="Genomic_DNA"/>
</dbReference>
<dbReference type="EMBL" id="JAHTGR010000013">
    <property type="protein sequence ID" value="MBV6323751.1"/>
    <property type="molecule type" value="Genomic_DNA"/>
</dbReference>
<sequence length="135" mass="14325">MKTSRFSRFLTVIVAILSLLYMQFAVASYVCPGQPMDGLRDTASAGAMAIDMPNCQGMDATQPALCHLHGHDATSKQSLDKTPMPDVPPFVPATLVLSLQLSNIAAASANAPHVPVALTHATAPPIAIRHCCFRI</sequence>
<accession>A0AA41HGI5</accession>
<name>A0AA41HGI5_9BURK</name>
<dbReference type="Proteomes" id="UP001162889">
    <property type="component" value="Unassembled WGS sequence"/>
</dbReference>
<gene>
    <name evidence="1" type="ORF">KVP70_22710</name>
    <name evidence="2" type="ORF">L1274_001133</name>
</gene>
<protein>
    <recommendedName>
        <fullName evidence="5">Copper resistance protein</fullName>
    </recommendedName>
</protein>
<organism evidence="1 3">
    <name type="scientific">Duganella violaceipulchra</name>
    <dbReference type="NCBI Taxonomy" id="2849652"/>
    <lineage>
        <taxon>Bacteria</taxon>
        <taxon>Pseudomonadati</taxon>
        <taxon>Pseudomonadota</taxon>
        <taxon>Betaproteobacteria</taxon>
        <taxon>Burkholderiales</taxon>
        <taxon>Oxalobacteraceae</taxon>
        <taxon>Telluria group</taxon>
        <taxon>Duganella</taxon>
    </lineage>
</organism>
<dbReference type="Proteomes" id="UP001155901">
    <property type="component" value="Unassembled WGS sequence"/>
</dbReference>
<reference evidence="2" key="2">
    <citation type="submission" date="2022-03" db="EMBL/GenBank/DDBJ databases">
        <title>Genome Encyclopedia of Bacteria and Archaea VI: Functional Genomics of Type Strains.</title>
        <authorList>
            <person name="Whitman W."/>
        </authorList>
    </citation>
    <scope>NUCLEOTIDE SEQUENCE</scope>
    <source>
        <strain evidence="2">HSC-15S17</strain>
    </source>
</reference>
<keyword evidence="4" id="KW-1185">Reference proteome</keyword>
<evidence type="ECO:0000313" key="1">
    <source>
        <dbReference type="EMBL" id="MBV6323751.1"/>
    </source>
</evidence>
<reference evidence="1" key="1">
    <citation type="submission" date="2021-07" db="EMBL/GenBank/DDBJ databases">
        <title>Characterization of violacein-producing bacteria and related species.</title>
        <authorList>
            <person name="Wilson H.S."/>
            <person name="De Leon M.E."/>
        </authorList>
    </citation>
    <scope>NUCLEOTIDE SEQUENCE</scope>
    <source>
        <strain evidence="1">HSC-15S17</strain>
    </source>
</reference>
<evidence type="ECO:0000313" key="4">
    <source>
        <dbReference type="Proteomes" id="UP001162889"/>
    </source>
</evidence>
<comment type="caution">
    <text evidence="1">The sequence shown here is derived from an EMBL/GenBank/DDBJ whole genome shotgun (WGS) entry which is preliminary data.</text>
</comment>
<dbReference type="RefSeq" id="WP_217944579.1">
    <property type="nucleotide sequence ID" value="NZ_JAHTGR010000013.1"/>
</dbReference>
<dbReference type="AlphaFoldDB" id="A0AA41HGI5"/>
<evidence type="ECO:0000313" key="2">
    <source>
        <dbReference type="EMBL" id="MCP2007440.1"/>
    </source>
</evidence>